<evidence type="ECO:0000256" key="1">
    <source>
        <dbReference type="SAM" id="MobiDB-lite"/>
    </source>
</evidence>
<feature type="region of interest" description="Disordered" evidence="1">
    <location>
        <begin position="1"/>
        <end position="28"/>
    </location>
</feature>
<name>A0A6J4NVT1_9ACTN</name>
<protein>
    <submittedName>
        <fullName evidence="2">Uncharacterized protein</fullName>
    </submittedName>
</protein>
<proteinExistence type="predicted"/>
<reference evidence="2" key="1">
    <citation type="submission" date="2020-02" db="EMBL/GenBank/DDBJ databases">
        <authorList>
            <person name="Meier V. D."/>
        </authorList>
    </citation>
    <scope>NUCLEOTIDE SEQUENCE</scope>
    <source>
        <strain evidence="2">AVDCRST_MAG01</strain>
    </source>
</reference>
<accession>A0A6J4NVT1</accession>
<dbReference type="AlphaFoldDB" id="A0A6J4NVT1"/>
<feature type="non-terminal residue" evidence="2">
    <location>
        <position position="28"/>
    </location>
</feature>
<sequence>MDTDPGSPAAKAHGKGDPRPEVLGENTM</sequence>
<organism evidence="2">
    <name type="scientific">uncultured Rubrobacteraceae bacterium</name>
    <dbReference type="NCBI Taxonomy" id="349277"/>
    <lineage>
        <taxon>Bacteria</taxon>
        <taxon>Bacillati</taxon>
        <taxon>Actinomycetota</taxon>
        <taxon>Rubrobacteria</taxon>
        <taxon>Rubrobacterales</taxon>
        <taxon>Rubrobacteraceae</taxon>
        <taxon>environmental samples</taxon>
    </lineage>
</organism>
<evidence type="ECO:0000313" key="2">
    <source>
        <dbReference type="EMBL" id="CAA9395185.1"/>
    </source>
</evidence>
<dbReference type="EMBL" id="CADCUW010000114">
    <property type="protein sequence ID" value="CAA9395185.1"/>
    <property type="molecule type" value="Genomic_DNA"/>
</dbReference>
<gene>
    <name evidence="2" type="ORF">AVDCRST_MAG01-01-724</name>
</gene>